<keyword evidence="3" id="KW-0238">DNA-binding</keyword>
<dbReference type="SUPFAM" id="SSF53850">
    <property type="entry name" value="Periplasmic binding protein-like II"/>
    <property type="match status" value="1"/>
</dbReference>
<dbReference type="GO" id="GO:0003700">
    <property type="term" value="F:DNA-binding transcription factor activity"/>
    <property type="evidence" value="ECO:0007669"/>
    <property type="project" value="InterPro"/>
</dbReference>
<evidence type="ECO:0000256" key="1">
    <source>
        <dbReference type="ARBA" id="ARBA00009437"/>
    </source>
</evidence>
<organism evidence="6 7">
    <name type="scientific">Gluconacetobacter aggeris</name>
    <dbReference type="NCBI Taxonomy" id="1286186"/>
    <lineage>
        <taxon>Bacteria</taxon>
        <taxon>Pseudomonadati</taxon>
        <taxon>Pseudomonadota</taxon>
        <taxon>Alphaproteobacteria</taxon>
        <taxon>Acetobacterales</taxon>
        <taxon>Acetobacteraceae</taxon>
        <taxon>Gluconacetobacter</taxon>
    </lineage>
</organism>
<gene>
    <name evidence="6" type="ORF">HLH36_16105</name>
</gene>
<evidence type="ECO:0000259" key="5">
    <source>
        <dbReference type="PROSITE" id="PS50931"/>
    </source>
</evidence>
<dbReference type="InterPro" id="IPR005119">
    <property type="entry name" value="LysR_subst-bd"/>
</dbReference>
<name>A0A7W4IVR4_9PROT</name>
<dbReference type="Pfam" id="PF00126">
    <property type="entry name" value="HTH_1"/>
    <property type="match status" value="1"/>
</dbReference>
<evidence type="ECO:0000313" key="7">
    <source>
        <dbReference type="Proteomes" id="UP000559860"/>
    </source>
</evidence>
<dbReference type="Gene3D" id="1.10.10.10">
    <property type="entry name" value="Winged helix-like DNA-binding domain superfamily/Winged helix DNA-binding domain"/>
    <property type="match status" value="1"/>
</dbReference>
<evidence type="ECO:0000256" key="2">
    <source>
        <dbReference type="ARBA" id="ARBA00023015"/>
    </source>
</evidence>
<dbReference type="PANTHER" id="PTHR30419">
    <property type="entry name" value="HTH-TYPE TRANSCRIPTIONAL REGULATOR YBHD"/>
    <property type="match status" value="1"/>
</dbReference>
<dbReference type="Proteomes" id="UP000559860">
    <property type="component" value="Unassembled WGS sequence"/>
</dbReference>
<keyword evidence="4" id="KW-0804">Transcription</keyword>
<keyword evidence="2" id="KW-0805">Transcription regulation</keyword>
<dbReference type="EMBL" id="JABEQD010000014">
    <property type="protein sequence ID" value="MBB2169848.1"/>
    <property type="molecule type" value="Genomic_DNA"/>
</dbReference>
<dbReference type="SUPFAM" id="SSF46785">
    <property type="entry name" value="Winged helix' DNA-binding domain"/>
    <property type="match status" value="1"/>
</dbReference>
<dbReference type="GO" id="GO:0005829">
    <property type="term" value="C:cytosol"/>
    <property type="evidence" value="ECO:0007669"/>
    <property type="project" value="TreeGrafter"/>
</dbReference>
<dbReference type="Gene3D" id="3.40.190.290">
    <property type="match status" value="1"/>
</dbReference>
<dbReference type="Pfam" id="PF03466">
    <property type="entry name" value="LysR_substrate"/>
    <property type="match status" value="1"/>
</dbReference>
<protein>
    <submittedName>
        <fullName evidence="6">LysR family transcriptional regulator</fullName>
    </submittedName>
</protein>
<proteinExistence type="inferred from homology"/>
<dbReference type="PROSITE" id="PS50931">
    <property type="entry name" value="HTH_LYSR"/>
    <property type="match status" value="1"/>
</dbReference>
<dbReference type="InterPro" id="IPR050950">
    <property type="entry name" value="HTH-type_LysR_regulators"/>
</dbReference>
<comment type="caution">
    <text evidence="6">The sequence shown here is derived from an EMBL/GenBank/DDBJ whole genome shotgun (WGS) entry which is preliminary data.</text>
</comment>
<dbReference type="InterPro" id="IPR000847">
    <property type="entry name" value="LysR_HTH_N"/>
</dbReference>
<comment type="similarity">
    <text evidence="1">Belongs to the LysR transcriptional regulatory family.</text>
</comment>
<evidence type="ECO:0000256" key="3">
    <source>
        <dbReference type="ARBA" id="ARBA00023125"/>
    </source>
</evidence>
<evidence type="ECO:0000256" key="4">
    <source>
        <dbReference type="ARBA" id="ARBA00023163"/>
    </source>
</evidence>
<evidence type="ECO:0000313" key="6">
    <source>
        <dbReference type="EMBL" id="MBB2169848.1"/>
    </source>
</evidence>
<dbReference type="AlphaFoldDB" id="A0A7W4IVR4"/>
<dbReference type="PANTHER" id="PTHR30419:SF8">
    <property type="entry name" value="NITROGEN ASSIMILATION TRANSCRIPTIONAL ACTIVATOR-RELATED"/>
    <property type="match status" value="1"/>
</dbReference>
<dbReference type="InterPro" id="IPR036388">
    <property type="entry name" value="WH-like_DNA-bd_sf"/>
</dbReference>
<accession>A0A7W4IVR4</accession>
<dbReference type="InterPro" id="IPR036390">
    <property type="entry name" value="WH_DNA-bd_sf"/>
</dbReference>
<dbReference type="GO" id="GO:0003677">
    <property type="term" value="F:DNA binding"/>
    <property type="evidence" value="ECO:0007669"/>
    <property type="project" value="UniProtKB-KW"/>
</dbReference>
<reference evidence="6 7" key="1">
    <citation type="submission" date="2020-04" db="EMBL/GenBank/DDBJ databases">
        <title>Description of novel Gluconacetobacter.</title>
        <authorList>
            <person name="Sombolestani A."/>
        </authorList>
    </citation>
    <scope>NUCLEOTIDE SEQUENCE [LARGE SCALE GENOMIC DNA]</scope>
    <source>
        <strain evidence="6 7">LMG 27801</strain>
    </source>
</reference>
<sequence length="318" mass="35422">MDTIQSFDRCLDARFLQCVLEVTRLGSVRDAARSLGLPASLISRKISDAEIRYGVPLFERTVRGIIPTETGMVIAEYARQQMDENKKLLAYLSNQKRHRIHQISVHCGDGFVEDLTDRAVLPFSDRHPGIRVRVTVGSTDDIRQAVSDGVSEIGLSYNMEDFNGINMILHTHKPLYAILSAQDAQSAGSHMTIEDILDRKLALPTRSHGIRKLLKSIEVNHGVHIFPELESNAFRILKRFVLSGRGITFLPVFAVRAEIDAGTLVALPIENRLCTEASVHLFTRAQPNISLPVQQFVAFMRERLESLSNGNTAPQAVA</sequence>
<feature type="domain" description="HTH lysR-type" evidence="5">
    <location>
        <begin position="11"/>
        <end position="68"/>
    </location>
</feature>
<dbReference type="RefSeq" id="WP_182968847.1">
    <property type="nucleotide sequence ID" value="NZ_JABEQD010000014.1"/>
</dbReference>
<keyword evidence="7" id="KW-1185">Reference proteome</keyword>